<name>A0A392SST5_9FABA</name>
<evidence type="ECO:0000313" key="2">
    <source>
        <dbReference type="EMBL" id="MCI51923.1"/>
    </source>
</evidence>
<evidence type="ECO:0000256" key="1">
    <source>
        <dbReference type="SAM" id="MobiDB-lite"/>
    </source>
</evidence>
<protein>
    <submittedName>
        <fullName evidence="2">Uncharacterized protein</fullName>
    </submittedName>
</protein>
<feature type="region of interest" description="Disordered" evidence="1">
    <location>
        <begin position="1"/>
        <end position="62"/>
    </location>
</feature>
<organism evidence="2 3">
    <name type="scientific">Trifolium medium</name>
    <dbReference type="NCBI Taxonomy" id="97028"/>
    <lineage>
        <taxon>Eukaryota</taxon>
        <taxon>Viridiplantae</taxon>
        <taxon>Streptophyta</taxon>
        <taxon>Embryophyta</taxon>
        <taxon>Tracheophyta</taxon>
        <taxon>Spermatophyta</taxon>
        <taxon>Magnoliopsida</taxon>
        <taxon>eudicotyledons</taxon>
        <taxon>Gunneridae</taxon>
        <taxon>Pentapetalae</taxon>
        <taxon>rosids</taxon>
        <taxon>fabids</taxon>
        <taxon>Fabales</taxon>
        <taxon>Fabaceae</taxon>
        <taxon>Papilionoideae</taxon>
        <taxon>50 kb inversion clade</taxon>
        <taxon>NPAAA clade</taxon>
        <taxon>Hologalegina</taxon>
        <taxon>IRL clade</taxon>
        <taxon>Trifolieae</taxon>
        <taxon>Trifolium</taxon>
    </lineage>
</organism>
<comment type="caution">
    <text evidence="2">The sequence shown here is derived from an EMBL/GenBank/DDBJ whole genome shotgun (WGS) entry which is preliminary data.</text>
</comment>
<sequence>CEQALQHLKKALSEPPVLSRPNDDYTSISPSPPRQSAQPSSAKQPKDRNQCISRAKPYKAPI</sequence>
<feature type="non-terminal residue" evidence="2">
    <location>
        <position position="1"/>
    </location>
</feature>
<keyword evidence="3" id="KW-1185">Reference proteome</keyword>
<dbReference type="AlphaFoldDB" id="A0A392SST5"/>
<proteinExistence type="predicted"/>
<evidence type="ECO:0000313" key="3">
    <source>
        <dbReference type="Proteomes" id="UP000265520"/>
    </source>
</evidence>
<dbReference type="Proteomes" id="UP000265520">
    <property type="component" value="Unassembled WGS sequence"/>
</dbReference>
<dbReference type="EMBL" id="LXQA010439450">
    <property type="protein sequence ID" value="MCI51923.1"/>
    <property type="molecule type" value="Genomic_DNA"/>
</dbReference>
<feature type="compositionally biased region" description="Low complexity" evidence="1">
    <location>
        <begin position="34"/>
        <end position="43"/>
    </location>
</feature>
<accession>A0A392SST5</accession>
<reference evidence="2 3" key="1">
    <citation type="journal article" date="2018" name="Front. Plant Sci.">
        <title>Red Clover (Trifolium pratense) and Zigzag Clover (T. medium) - A Picture of Genomic Similarities and Differences.</title>
        <authorList>
            <person name="Dluhosova J."/>
            <person name="Istvanek J."/>
            <person name="Nedelnik J."/>
            <person name="Repkova J."/>
        </authorList>
    </citation>
    <scope>NUCLEOTIDE SEQUENCE [LARGE SCALE GENOMIC DNA]</scope>
    <source>
        <strain evidence="3">cv. 10/8</strain>
        <tissue evidence="2">Leaf</tissue>
    </source>
</reference>